<dbReference type="KEGG" id="cvn:111135381"/>
<dbReference type="InterPro" id="IPR038398">
    <property type="entry name" value="NCD2_sf"/>
</dbReference>
<dbReference type="Pfam" id="PF04905">
    <property type="entry name" value="NCD2"/>
    <property type="match status" value="1"/>
</dbReference>
<dbReference type="GO" id="GO:0045892">
    <property type="term" value="P:negative regulation of DNA-templated transcription"/>
    <property type="evidence" value="ECO:0007669"/>
    <property type="project" value="InterPro"/>
</dbReference>
<dbReference type="InterPro" id="IPR006988">
    <property type="entry name" value="Nab_N"/>
</dbReference>
<keyword evidence="4" id="KW-0805">Transcription regulation</keyword>
<reference evidence="11 12" key="2">
    <citation type="submission" date="2025-04" db="UniProtKB">
        <authorList>
            <consortium name="RefSeq"/>
        </authorList>
    </citation>
    <scope>IDENTIFICATION</scope>
    <source>
        <tissue evidence="11 12">Whole sample</tissue>
    </source>
</reference>
<dbReference type="OrthoDB" id="10028556at2759"/>
<dbReference type="AlphaFoldDB" id="A0A8B8EMF6"/>
<evidence type="ECO:0000256" key="7">
    <source>
        <dbReference type="SAM" id="MobiDB-lite"/>
    </source>
</evidence>
<feature type="domain" description="Nab N-terminal" evidence="8">
    <location>
        <begin position="6"/>
        <end position="83"/>
    </location>
</feature>
<evidence type="ECO:0000256" key="5">
    <source>
        <dbReference type="ARBA" id="ARBA00023163"/>
    </source>
</evidence>
<dbReference type="Gene3D" id="1.20.120.2010">
    <property type="entry name" value="NAB conserved domain 2"/>
    <property type="match status" value="1"/>
</dbReference>
<keyword evidence="5" id="KW-0804">Transcription</keyword>
<feature type="region of interest" description="Disordered" evidence="7">
    <location>
        <begin position="529"/>
        <end position="585"/>
    </location>
</feature>
<dbReference type="PANTHER" id="PTHR12623:SF10">
    <property type="entry name" value="NGFI-A-BINDING PROTEIN HOMOLOG"/>
    <property type="match status" value="1"/>
</dbReference>
<evidence type="ECO:0000256" key="2">
    <source>
        <dbReference type="ARBA" id="ARBA00008864"/>
    </source>
</evidence>
<evidence type="ECO:0000313" key="11">
    <source>
        <dbReference type="RefSeq" id="XP_022341106.1"/>
    </source>
</evidence>
<evidence type="ECO:0000256" key="1">
    <source>
        <dbReference type="ARBA" id="ARBA00004123"/>
    </source>
</evidence>
<name>A0A8B8EMF6_CRAVI</name>
<gene>
    <name evidence="11 12" type="primary">LOC111135381</name>
</gene>
<feature type="compositionally biased region" description="Polar residues" evidence="7">
    <location>
        <begin position="131"/>
        <end position="151"/>
    </location>
</feature>
<reference evidence="10" key="1">
    <citation type="submission" date="2024-06" db="UniProtKB">
        <authorList>
            <consortium name="RefSeq"/>
        </authorList>
    </citation>
    <scope>NUCLEOTIDE SEQUENCE [LARGE SCALE GENOMIC DNA]</scope>
</reference>
<dbReference type="PANTHER" id="PTHR12623">
    <property type="entry name" value="NGFI-A BINDING PROTEIN"/>
    <property type="match status" value="1"/>
</dbReference>
<keyword evidence="3" id="KW-0678">Repressor</keyword>
<dbReference type="InterPro" id="IPR039040">
    <property type="entry name" value="NAB_fam"/>
</dbReference>
<evidence type="ECO:0000313" key="12">
    <source>
        <dbReference type="RefSeq" id="XP_022341115.1"/>
    </source>
</evidence>
<dbReference type="RefSeq" id="XP_022341106.1">
    <property type="nucleotide sequence ID" value="XM_022485398.1"/>
</dbReference>
<feature type="compositionally biased region" description="Polar residues" evidence="7">
    <location>
        <begin position="468"/>
        <end position="479"/>
    </location>
</feature>
<evidence type="ECO:0000256" key="3">
    <source>
        <dbReference type="ARBA" id="ARBA00022491"/>
    </source>
</evidence>
<dbReference type="InterPro" id="IPR006989">
    <property type="entry name" value="NAB_co-repressor_dom"/>
</dbReference>
<evidence type="ECO:0000256" key="6">
    <source>
        <dbReference type="ARBA" id="ARBA00023242"/>
    </source>
</evidence>
<keyword evidence="6" id="KW-0539">Nucleus</keyword>
<feature type="domain" description="NAB co-repressor" evidence="9">
    <location>
        <begin position="186"/>
        <end position="310"/>
    </location>
</feature>
<keyword evidence="10" id="KW-1185">Reference proteome</keyword>
<dbReference type="RefSeq" id="XP_022341115.1">
    <property type="nucleotide sequence ID" value="XM_022485407.1"/>
</dbReference>
<dbReference type="GeneID" id="111135381"/>
<evidence type="ECO:0000259" key="9">
    <source>
        <dbReference type="Pfam" id="PF04905"/>
    </source>
</evidence>
<accession>A0A8B8EMF6</accession>
<comment type="subcellular location">
    <subcellularLocation>
        <location evidence="1">Nucleus</location>
    </subcellularLocation>
</comment>
<evidence type="ECO:0000256" key="4">
    <source>
        <dbReference type="ARBA" id="ARBA00023015"/>
    </source>
</evidence>
<dbReference type="GO" id="GO:0005634">
    <property type="term" value="C:nucleus"/>
    <property type="evidence" value="ECO:0007669"/>
    <property type="project" value="UniProtKB-SubCell"/>
</dbReference>
<comment type="similarity">
    <text evidence="2">Belongs to the NAB family.</text>
</comment>
<evidence type="ECO:0000313" key="10">
    <source>
        <dbReference type="Proteomes" id="UP000694844"/>
    </source>
</evidence>
<sequence length="585" mass="64986">MSSIQPGNPSEWQLYKVLQRSNLLQYYDTFIAQGGDDVQQLCEAGEDEFLEIMALVGMASKPLHVRRLQKALQEFVQNPAGFQGSVVPSPSLVSSQTISSPKSHLDSLVTTVPIKMEPSQPVYPTTAMAVSTSGWTPSVSPGPATNNSNSSHESDSKDPPSVSPITTDKQLSSMRSSTSPTPTPILVDNQISAIAQAAARLAKELPPFEMKKLNMKKPINKEIMQLINNPIDEDPNRMDLLRRYAAIYGRFDSKRKSEKPMSLHEISVNEAAAQLCLHMPTLLTRREDLFPLARQVVRDSGYQYSKGHSRDRTHKPTKYMWLTRNYNRASEMLTLPSTKRLNELMLGGVTTGSGGKKKLDSGFLQMYVNLCESNPGMVKNPEDSEKMSSLMSELTMVTQNHEVLKGQLTTAKENNQTDLVNSLQTQIDQVTARQVQLYTEQSELIRKQMRLTMGAGFDEDTGSDFPSGASSPNNSIDGEDFNQQIRQHLYASGEILKSKPAMQNTLFDEGMRIAQQFGLSDFAEELKGLVDTSPEEENKEITDSVKRKANSLHENENGVTNTGNNRKKSRREVNGTDAAKEDEES</sequence>
<dbReference type="Pfam" id="PF04904">
    <property type="entry name" value="SAM_NCD1"/>
    <property type="match status" value="1"/>
</dbReference>
<dbReference type="Proteomes" id="UP000694844">
    <property type="component" value="Chromosome 1"/>
</dbReference>
<feature type="region of interest" description="Disordered" evidence="7">
    <location>
        <begin position="459"/>
        <end position="479"/>
    </location>
</feature>
<dbReference type="Gene3D" id="1.10.150.50">
    <property type="entry name" value="Transcription Factor, Ets-1"/>
    <property type="match status" value="1"/>
</dbReference>
<dbReference type="GO" id="GO:0003712">
    <property type="term" value="F:transcription coregulator activity"/>
    <property type="evidence" value="ECO:0007669"/>
    <property type="project" value="InterPro"/>
</dbReference>
<organism evidence="10 11">
    <name type="scientific">Crassostrea virginica</name>
    <name type="common">Eastern oyster</name>
    <dbReference type="NCBI Taxonomy" id="6565"/>
    <lineage>
        <taxon>Eukaryota</taxon>
        <taxon>Metazoa</taxon>
        <taxon>Spiralia</taxon>
        <taxon>Lophotrochozoa</taxon>
        <taxon>Mollusca</taxon>
        <taxon>Bivalvia</taxon>
        <taxon>Autobranchia</taxon>
        <taxon>Pteriomorphia</taxon>
        <taxon>Ostreida</taxon>
        <taxon>Ostreoidea</taxon>
        <taxon>Ostreidae</taxon>
        <taxon>Crassostrea</taxon>
    </lineage>
</organism>
<feature type="region of interest" description="Disordered" evidence="7">
    <location>
        <begin position="131"/>
        <end position="184"/>
    </location>
</feature>
<dbReference type="InterPro" id="IPR013761">
    <property type="entry name" value="SAM/pointed_sf"/>
</dbReference>
<feature type="compositionally biased region" description="Polar residues" evidence="7">
    <location>
        <begin position="163"/>
        <end position="175"/>
    </location>
</feature>
<proteinExistence type="inferred from homology"/>
<protein>
    <submittedName>
        <fullName evidence="11 12">NGFI-A-binding protein 1-like isoform X1</fullName>
    </submittedName>
</protein>
<feature type="compositionally biased region" description="Basic and acidic residues" evidence="7">
    <location>
        <begin position="539"/>
        <end position="556"/>
    </location>
</feature>
<evidence type="ECO:0000259" key="8">
    <source>
        <dbReference type="Pfam" id="PF04904"/>
    </source>
</evidence>